<name>A0ABT2INM4_9FLAO</name>
<evidence type="ECO:0000256" key="5">
    <source>
        <dbReference type="ARBA" id="ARBA00022825"/>
    </source>
</evidence>
<feature type="signal peptide" evidence="7">
    <location>
        <begin position="1"/>
        <end position="21"/>
    </location>
</feature>
<evidence type="ECO:0000256" key="6">
    <source>
        <dbReference type="PROSITE-ProRule" id="PRU01240"/>
    </source>
</evidence>
<evidence type="ECO:0000313" key="10">
    <source>
        <dbReference type="EMBL" id="MCT2560421.1"/>
    </source>
</evidence>
<dbReference type="Pfam" id="PF00082">
    <property type="entry name" value="Peptidase_S8"/>
    <property type="match status" value="1"/>
</dbReference>
<dbReference type="Proteomes" id="UP001525566">
    <property type="component" value="Unassembled WGS sequence"/>
</dbReference>
<dbReference type="PROSITE" id="PS51892">
    <property type="entry name" value="SUBTILASE"/>
    <property type="match status" value="1"/>
</dbReference>
<dbReference type="InterPro" id="IPR023828">
    <property type="entry name" value="Peptidase_S8_Ser-AS"/>
</dbReference>
<evidence type="ECO:0000256" key="2">
    <source>
        <dbReference type="ARBA" id="ARBA00022670"/>
    </source>
</evidence>
<dbReference type="InterPro" id="IPR036852">
    <property type="entry name" value="Peptidase_S8/S53_dom_sf"/>
</dbReference>
<dbReference type="Gene3D" id="2.60.120.380">
    <property type="match status" value="1"/>
</dbReference>
<dbReference type="Gene3D" id="3.40.50.200">
    <property type="entry name" value="Peptidase S8/S53 domain"/>
    <property type="match status" value="1"/>
</dbReference>
<dbReference type="InterPro" id="IPR000209">
    <property type="entry name" value="Peptidase_S8/S53_dom"/>
</dbReference>
<proteinExistence type="inferred from homology"/>
<dbReference type="NCBIfam" id="TIGR04183">
    <property type="entry name" value="Por_Secre_tail"/>
    <property type="match status" value="1"/>
</dbReference>
<dbReference type="PANTHER" id="PTHR43399">
    <property type="entry name" value="SUBTILISIN-RELATED"/>
    <property type="match status" value="1"/>
</dbReference>
<dbReference type="SUPFAM" id="SSF49785">
    <property type="entry name" value="Galactose-binding domain-like"/>
    <property type="match status" value="1"/>
</dbReference>
<dbReference type="InterPro" id="IPR034058">
    <property type="entry name" value="TagA/B/C/D_pept_dom"/>
</dbReference>
<comment type="caution">
    <text evidence="10">The sequence shown here is derived from an EMBL/GenBank/DDBJ whole genome shotgun (WGS) entry which is preliminary data.</text>
</comment>
<evidence type="ECO:0000256" key="7">
    <source>
        <dbReference type="SAM" id="SignalP"/>
    </source>
</evidence>
<evidence type="ECO:0000256" key="3">
    <source>
        <dbReference type="ARBA" id="ARBA00022729"/>
    </source>
</evidence>
<gene>
    <name evidence="10" type="ORF">N0B48_00825</name>
</gene>
<sequence length="639" mass="68329">MKKKSILLSALLAAGIAITHAQTQEERARIVRETNVSVLGRISKESAEQFAREKKEALEFARKKNIPVIIRNNDGSTKELMKIEDGSPIYYATNNVDAASSTRTNHLHSGGSLGLNLAGENILVGVWDSGKVRTTHQEFGSRVTVGDGVTNLSDHSTHVTGIIAAVGTEAKAKGMAPKVLIKSYDFGSDISEMSTAAAAGLLISNHSYGYDGDNLADWYFGAYIKKSADMDNVLFNAPYYVICNSAGNDGNKGYNETPFGGTTAVFDNLTDTSNAKNTIVVANAKDAVIDANGNLVSVSINASSSQGPTDDLRIKPDITGNGTSLYSCLSNSDNTYANKTGTSMATPNVSGTLVLVNEHFKNQTGSYMLGAALKGLALHTADDAGDSGPDANFGWGLLNAKRMAETISNRSTTALITDKKLTGSTTETVTINSDGINPVTASISWYDLPGTIQTSSDLNSTTKRLVNDLDLRIVSENGQTIYYPWALTTRSTNAKQDNNSDNFERVDAGVIPAGKYSVVINHKGTLTGGSQNYTLIVTGRTIAPVILKTTKSEVFTETSNRSDVLKIYPNPAQNEINVRLNLKDKKASIRIFDESGKLVLNQVAVNGENKIDISKIATGTYIISVNDGANTQSEKFIKQ</sequence>
<keyword evidence="3 7" id="KW-0732">Signal</keyword>
<feature type="domain" description="Secretion system C-terminal sorting" evidence="9">
    <location>
        <begin position="567"/>
        <end position="637"/>
    </location>
</feature>
<dbReference type="InterPro" id="IPR026444">
    <property type="entry name" value="Secre_tail"/>
</dbReference>
<dbReference type="CDD" id="cd04842">
    <property type="entry name" value="Peptidases_S8_Kp43_protease"/>
    <property type="match status" value="1"/>
</dbReference>
<evidence type="ECO:0000313" key="11">
    <source>
        <dbReference type="Proteomes" id="UP001525566"/>
    </source>
</evidence>
<accession>A0ABT2INM4</accession>
<protein>
    <submittedName>
        <fullName evidence="10">S8 family serine peptidase</fullName>
    </submittedName>
</protein>
<keyword evidence="5 6" id="KW-0720">Serine protease</keyword>
<reference evidence="10 11" key="1">
    <citation type="submission" date="2022-09" db="EMBL/GenBank/DDBJ databases">
        <title>Chryseobacterium oleae sp.nov., isolated from the inter-root soil of Pyrola calliantha H. Andr. in Tibet.</title>
        <authorList>
            <person name="Li Z."/>
        </authorList>
    </citation>
    <scope>NUCLEOTIDE SEQUENCE [LARGE SCALE GENOMIC DNA]</scope>
    <source>
        <strain evidence="11">pc1-10</strain>
    </source>
</reference>
<dbReference type="EMBL" id="JAOAMU010000001">
    <property type="protein sequence ID" value="MCT2560421.1"/>
    <property type="molecule type" value="Genomic_DNA"/>
</dbReference>
<organism evidence="10 11">
    <name type="scientific">Chryseobacterium herbae</name>
    <dbReference type="NCBI Taxonomy" id="2976476"/>
    <lineage>
        <taxon>Bacteria</taxon>
        <taxon>Pseudomonadati</taxon>
        <taxon>Bacteroidota</taxon>
        <taxon>Flavobacteriia</taxon>
        <taxon>Flavobacteriales</taxon>
        <taxon>Weeksellaceae</taxon>
        <taxon>Chryseobacterium group</taxon>
        <taxon>Chryseobacterium</taxon>
    </lineage>
</organism>
<dbReference type="InterPro" id="IPR051048">
    <property type="entry name" value="Peptidase_S8/S53_subtilisin"/>
</dbReference>
<dbReference type="Pfam" id="PF18962">
    <property type="entry name" value="Por_Secre_tail"/>
    <property type="match status" value="1"/>
</dbReference>
<dbReference type="PRINTS" id="PR00723">
    <property type="entry name" value="SUBTILISIN"/>
</dbReference>
<feature type="active site" description="Charge relay system" evidence="6">
    <location>
        <position position="128"/>
    </location>
</feature>
<evidence type="ECO:0000256" key="4">
    <source>
        <dbReference type="ARBA" id="ARBA00022801"/>
    </source>
</evidence>
<dbReference type="PANTHER" id="PTHR43399:SF4">
    <property type="entry name" value="CELL WALL-ASSOCIATED PROTEASE"/>
    <property type="match status" value="1"/>
</dbReference>
<dbReference type="InterPro" id="IPR015500">
    <property type="entry name" value="Peptidase_S8_subtilisin-rel"/>
</dbReference>
<feature type="active site" description="Charge relay system" evidence="6">
    <location>
        <position position="155"/>
    </location>
</feature>
<dbReference type="PROSITE" id="PS00138">
    <property type="entry name" value="SUBTILASE_SER"/>
    <property type="match status" value="1"/>
</dbReference>
<evidence type="ECO:0000256" key="1">
    <source>
        <dbReference type="ARBA" id="ARBA00011073"/>
    </source>
</evidence>
<evidence type="ECO:0000259" key="8">
    <source>
        <dbReference type="Pfam" id="PF00082"/>
    </source>
</evidence>
<dbReference type="SUPFAM" id="SSF52743">
    <property type="entry name" value="Subtilisin-like"/>
    <property type="match status" value="1"/>
</dbReference>
<feature type="domain" description="Peptidase S8/S53" evidence="8">
    <location>
        <begin position="120"/>
        <end position="396"/>
    </location>
</feature>
<keyword evidence="2 6" id="KW-0645">Protease</keyword>
<feature type="chain" id="PRO_5046508102" evidence="7">
    <location>
        <begin position="22"/>
        <end position="639"/>
    </location>
</feature>
<dbReference type="InterPro" id="IPR008979">
    <property type="entry name" value="Galactose-bd-like_sf"/>
</dbReference>
<feature type="active site" description="Charge relay system" evidence="6">
    <location>
        <position position="343"/>
    </location>
</feature>
<keyword evidence="4 6" id="KW-0378">Hydrolase</keyword>
<comment type="similarity">
    <text evidence="1 6">Belongs to the peptidase S8 family.</text>
</comment>
<dbReference type="RefSeq" id="WP_259835764.1">
    <property type="nucleotide sequence ID" value="NZ_JAOAMU010000001.1"/>
</dbReference>
<evidence type="ECO:0000259" key="9">
    <source>
        <dbReference type="Pfam" id="PF18962"/>
    </source>
</evidence>
<keyword evidence="11" id="KW-1185">Reference proteome</keyword>